<accession>A0A363NWP3</accession>
<evidence type="ECO:0000313" key="1">
    <source>
        <dbReference type="EMBL" id="PUV25133.1"/>
    </source>
</evidence>
<comment type="caution">
    <text evidence="1">The sequence shown here is derived from an EMBL/GenBank/DDBJ whole genome shotgun (WGS) entry which is preliminary data.</text>
</comment>
<gene>
    <name evidence="1" type="ORF">DCO56_09330</name>
</gene>
<name>A0A363NWP3_9SPHI</name>
<dbReference type="EMBL" id="QCXX01000002">
    <property type="protein sequence ID" value="PUV25133.1"/>
    <property type="molecule type" value="Genomic_DNA"/>
</dbReference>
<dbReference type="AlphaFoldDB" id="A0A363NWP3"/>
<dbReference type="Proteomes" id="UP000250831">
    <property type="component" value="Unassembled WGS sequence"/>
</dbReference>
<organism evidence="1 2">
    <name type="scientific">Sphingobacterium athyrii</name>
    <dbReference type="NCBI Taxonomy" id="2152717"/>
    <lineage>
        <taxon>Bacteria</taxon>
        <taxon>Pseudomonadati</taxon>
        <taxon>Bacteroidota</taxon>
        <taxon>Sphingobacteriia</taxon>
        <taxon>Sphingobacteriales</taxon>
        <taxon>Sphingobacteriaceae</taxon>
        <taxon>Sphingobacterium</taxon>
    </lineage>
</organism>
<proteinExistence type="predicted"/>
<protein>
    <submittedName>
        <fullName evidence="1">Uncharacterized protein</fullName>
    </submittedName>
</protein>
<dbReference type="RefSeq" id="WP_108633466.1">
    <property type="nucleotide sequence ID" value="NZ_QCXX01000002.1"/>
</dbReference>
<reference evidence="1 2" key="1">
    <citation type="submission" date="2018-04" db="EMBL/GenBank/DDBJ databases">
        <title>Sphingobacterium sp. M46 Genome.</title>
        <authorList>
            <person name="Cheng J."/>
            <person name="Li Y."/>
        </authorList>
    </citation>
    <scope>NUCLEOTIDE SEQUENCE [LARGE SCALE GENOMIC DNA]</scope>
    <source>
        <strain evidence="1 2">M46</strain>
    </source>
</reference>
<keyword evidence="2" id="KW-1185">Reference proteome</keyword>
<evidence type="ECO:0000313" key="2">
    <source>
        <dbReference type="Proteomes" id="UP000250831"/>
    </source>
</evidence>
<sequence>MTEFKEHIEIIRETYGTRFEAWRVLIDPKEKLYPVHWKWDEGKFADRDLAVQNMKRRYPALEIRFCRS</sequence>
<dbReference type="OrthoDB" id="9781878at2"/>